<keyword evidence="2" id="KW-1185">Reference proteome</keyword>
<proteinExistence type="predicted"/>
<protein>
    <submittedName>
        <fullName evidence="1">Uncharacterized protein</fullName>
    </submittedName>
</protein>
<name>A0ABV9ZP50_9PSEU</name>
<dbReference type="Proteomes" id="UP001596175">
    <property type="component" value="Unassembled WGS sequence"/>
</dbReference>
<comment type="caution">
    <text evidence="1">The sequence shown here is derived from an EMBL/GenBank/DDBJ whole genome shotgun (WGS) entry which is preliminary data.</text>
</comment>
<evidence type="ECO:0000313" key="1">
    <source>
        <dbReference type="EMBL" id="MFC5141977.1"/>
    </source>
</evidence>
<dbReference type="RefSeq" id="WP_378024112.1">
    <property type="nucleotide sequence ID" value="NZ_JBHSKG010000019.1"/>
</dbReference>
<reference evidence="2" key="1">
    <citation type="journal article" date="2019" name="Int. J. Syst. Evol. Microbiol.">
        <title>The Global Catalogue of Microorganisms (GCM) 10K type strain sequencing project: providing services to taxonomists for standard genome sequencing and annotation.</title>
        <authorList>
            <consortium name="The Broad Institute Genomics Platform"/>
            <consortium name="The Broad Institute Genome Sequencing Center for Infectious Disease"/>
            <person name="Wu L."/>
            <person name="Ma J."/>
        </authorList>
    </citation>
    <scope>NUCLEOTIDE SEQUENCE [LARGE SCALE GENOMIC DNA]</scope>
    <source>
        <strain evidence="2">XZYJ18</strain>
    </source>
</reference>
<dbReference type="EMBL" id="JBHSKG010000019">
    <property type="protein sequence ID" value="MFC5141977.1"/>
    <property type="molecule type" value="Genomic_DNA"/>
</dbReference>
<organism evidence="1 2">
    <name type="scientific">Actinomycetospora rhizophila</name>
    <dbReference type="NCBI Taxonomy" id="1416876"/>
    <lineage>
        <taxon>Bacteria</taxon>
        <taxon>Bacillati</taxon>
        <taxon>Actinomycetota</taxon>
        <taxon>Actinomycetes</taxon>
        <taxon>Pseudonocardiales</taxon>
        <taxon>Pseudonocardiaceae</taxon>
        <taxon>Actinomycetospora</taxon>
    </lineage>
</organism>
<sequence length="406" mass="44600">MTRPYAPAEKIGRDVLGPIVAEFCLRLWALSTLLERPAETSMLFCARGGLRIQMAYDRFLAACELTTPVAMAPLMVSRLAAVRPALVRGIEDEAEGLGPNVASTLVYEFRHSTVADVARAVTGMPPAGRGGPWNEPITPSGLTHLFRHADGQPLLTALRTQAARFSRHLHDAAGGRHRVILVDTGLYGTTRALVAEGLPDLDVSSALIARSYRPGAHHERTFGLSVQADGYSPLQRRTALLRYWHFIEWLFEPDLPSVGAFEEIDGRTLSDLEVEVADWQGRLAPEPNSVFAGVLAYLDNLAPGAARQVTLDADRAWRAFKRAVVWPDREHGHALQVGARSSGFGVETTWAPRPWNGPLAALQGSSMWREGEIARSGTPFRRPLLALVEAAYGVRRIRRTLTRDVR</sequence>
<gene>
    <name evidence="1" type="ORF">ACFPK1_27335</name>
</gene>
<evidence type="ECO:0000313" key="2">
    <source>
        <dbReference type="Proteomes" id="UP001596175"/>
    </source>
</evidence>
<accession>A0ABV9ZP50</accession>